<dbReference type="InterPro" id="IPR043128">
    <property type="entry name" value="Rev_trsase/Diguanyl_cyclase"/>
</dbReference>
<dbReference type="RefSeq" id="WP_188769879.1">
    <property type="nucleotide sequence ID" value="NZ_BMHK01000007.1"/>
</dbReference>
<dbReference type="SUPFAM" id="SSF55785">
    <property type="entry name" value="PYP-like sensor domain (PAS domain)"/>
    <property type="match status" value="1"/>
</dbReference>
<dbReference type="Pfam" id="PF00990">
    <property type="entry name" value="GGDEF"/>
    <property type="match status" value="1"/>
</dbReference>
<protein>
    <recommendedName>
        <fullName evidence="7">EAL domain-containing protein</fullName>
    </recommendedName>
</protein>
<dbReference type="SMART" id="SM00052">
    <property type="entry name" value="EAL"/>
    <property type="match status" value="1"/>
</dbReference>
<evidence type="ECO:0008006" key="7">
    <source>
        <dbReference type="Google" id="ProtNLM"/>
    </source>
</evidence>
<feature type="transmembrane region" description="Helical" evidence="2">
    <location>
        <begin position="158"/>
        <end position="176"/>
    </location>
</feature>
<dbReference type="InterPro" id="IPR035965">
    <property type="entry name" value="PAS-like_dom_sf"/>
</dbReference>
<evidence type="ECO:0000256" key="2">
    <source>
        <dbReference type="SAM" id="Phobius"/>
    </source>
</evidence>
<name>A0A916TR02_9SPHN</name>
<evidence type="ECO:0000256" key="1">
    <source>
        <dbReference type="SAM" id="MobiDB-lite"/>
    </source>
</evidence>
<dbReference type="NCBIfam" id="TIGR00229">
    <property type="entry name" value="sensory_box"/>
    <property type="match status" value="1"/>
</dbReference>
<dbReference type="Gene3D" id="3.30.70.270">
    <property type="match status" value="1"/>
</dbReference>
<dbReference type="GO" id="GO:0003824">
    <property type="term" value="F:catalytic activity"/>
    <property type="evidence" value="ECO:0007669"/>
    <property type="project" value="UniProtKB-ARBA"/>
</dbReference>
<feature type="transmembrane region" description="Helical" evidence="2">
    <location>
        <begin position="56"/>
        <end position="89"/>
    </location>
</feature>
<feature type="transmembrane region" description="Helical" evidence="2">
    <location>
        <begin position="182"/>
        <end position="207"/>
    </location>
</feature>
<dbReference type="EMBL" id="BMHK01000007">
    <property type="protein sequence ID" value="GGB96726.1"/>
    <property type="molecule type" value="Genomic_DNA"/>
</dbReference>
<reference evidence="5" key="1">
    <citation type="journal article" date="2014" name="Int. J. Syst. Evol. Microbiol.">
        <title>Complete genome sequence of Corynebacterium casei LMG S-19264T (=DSM 44701T), isolated from a smear-ripened cheese.</title>
        <authorList>
            <consortium name="US DOE Joint Genome Institute (JGI-PGF)"/>
            <person name="Walter F."/>
            <person name="Albersmeier A."/>
            <person name="Kalinowski J."/>
            <person name="Ruckert C."/>
        </authorList>
    </citation>
    <scope>NUCLEOTIDE SEQUENCE</scope>
    <source>
        <strain evidence="5">CGMCC 1.15095</strain>
    </source>
</reference>
<feature type="domain" description="EAL" evidence="3">
    <location>
        <begin position="519"/>
        <end position="769"/>
    </location>
</feature>
<organism evidence="5 6">
    <name type="scientific">Novosphingobium endophyticum</name>
    <dbReference type="NCBI Taxonomy" id="1955250"/>
    <lineage>
        <taxon>Bacteria</taxon>
        <taxon>Pseudomonadati</taxon>
        <taxon>Pseudomonadota</taxon>
        <taxon>Alphaproteobacteria</taxon>
        <taxon>Sphingomonadales</taxon>
        <taxon>Sphingomonadaceae</taxon>
        <taxon>Novosphingobium</taxon>
    </lineage>
</organism>
<dbReference type="AlphaFoldDB" id="A0A916TR02"/>
<feature type="region of interest" description="Disordered" evidence="1">
    <location>
        <begin position="785"/>
        <end position="813"/>
    </location>
</feature>
<keyword evidence="2" id="KW-1133">Transmembrane helix</keyword>
<reference evidence="5" key="2">
    <citation type="submission" date="2020-09" db="EMBL/GenBank/DDBJ databases">
        <authorList>
            <person name="Sun Q."/>
            <person name="Zhou Y."/>
        </authorList>
    </citation>
    <scope>NUCLEOTIDE SEQUENCE</scope>
    <source>
        <strain evidence="5">CGMCC 1.15095</strain>
    </source>
</reference>
<dbReference type="FunFam" id="3.30.70.270:FF:000001">
    <property type="entry name" value="Diguanylate cyclase domain protein"/>
    <property type="match status" value="1"/>
</dbReference>
<dbReference type="Pfam" id="PF00563">
    <property type="entry name" value="EAL"/>
    <property type="match status" value="1"/>
</dbReference>
<dbReference type="Gene3D" id="3.20.20.450">
    <property type="entry name" value="EAL domain"/>
    <property type="match status" value="1"/>
</dbReference>
<evidence type="ECO:0000259" key="4">
    <source>
        <dbReference type="PROSITE" id="PS50887"/>
    </source>
</evidence>
<dbReference type="CDD" id="cd01948">
    <property type="entry name" value="EAL"/>
    <property type="match status" value="1"/>
</dbReference>
<evidence type="ECO:0000313" key="6">
    <source>
        <dbReference type="Proteomes" id="UP000608154"/>
    </source>
</evidence>
<feature type="compositionally biased region" description="Low complexity" evidence="1">
    <location>
        <begin position="790"/>
        <end position="802"/>
    </location>
</feature>
<dbReference type="PROSITE" id="PS50883">
    <property type="entry name" value="EAL"/>
    <property type="match status" value="1"/>
</dbReference>
<dbReference type="Pfam" id="PF08448">
    <property type="entry name" value="PAS_4"/>
    <property type="match status" value="1"/>
</dbReference>
<dbReference type="NCBIfam" id="TIGR00254">
    <property type="entry name" value="GGDEF"/>
    <property type="match status" value="1"/>
</dbReference>
<dbReference type="InterPro" id="IPR001633">
    <property type="entry name" value="EAL_dom"/>
</dbReference>
<sequence length="813" mass="89175">MARFGKSGNELIKQTPVSLLALTRHPVEPDEEDWFARCRGDYLRSFPLSLLELVRLSLLLSLVGAVSNVAFTCAAVGGGAVVMVMQAGVRHREARPGFDPKIALNYRRRVIRIRSIWWCGVLAWSIMIAPHGNHEGLVALGVAMMAIDGISMLALPHLALGASVASGGAIVTGMFARDGMAAVSVAIAVLALSAFLHWSIYNLYYLFATRRIRTKRLAQSNETISLLLNQYDDEGSDWLYEIDETGCINHPSPRFCDACGIDADRLHGMSFVHLFHEGVHRHELEEKLGCGERFRNLALPLEVRGEERWWSISGRPVERPDGRAGGWRGFIADVSEAKRAEAKIAYMAHFDLLTGLSNRTLFSATLERAMLRLSERRAAGLLFVDLDHFKEINDGHGHAAGDAVLREVARRLEQSVRPGDVVARLGGDEFVVLLPDLPSRDTCLDIARRLLDELARPIEIKGQVMPMGASIGAAFAPENGETADELLQAADLAMYEAKLRGRNAISTFSASMREQMQERRNLEIGLGHAVVREELELHYQPLVDLSSGETSGYEALVRWNHPQKGMLGPQLFIPVAEESGLITQLGEWVLRNALADAARWPDHLTVAVNVSPAQMRSGGFLPLVVNTLAATGVAPHRLELEITENLLIQNSSEVLDILHKLRKVGVRISLDDFGTGYSSLNYLRSFPFDKIKIDRSFVEGLADREDCQAIVQSVISLARDLNIVTTAEGVEHESQLEALRLQGCTQVQGYLFSRAVPSWQLPYAAPGNVAALRIAADNLRELPQRGRAGPEAVAPAVDDPAPLQGSGAANARS</sequence>
<evidence type="ECO:0000259" key="3">
    <source>
        <dbReference type="PROSITE" id="PS50883"/>
    </source>
</evidence>
<keyword evidence="6" id="KW-1185">Reference proteome</keyword>
<dbReference type="InterPro" id="IPR013656">
    <property type="entry name" value="PAS_4"/>
</dbReference>
<comment type="caution">
    <text evidence="5">The sequence shown here is derived from an EMBL/GenBank/DDBJ whole genome shotgun (WGS) entry which is preliminary data.</text>
</comment>
<keyword evidence="2" id="KW-0812">Transmembrane</keyword>
<dbReference type="CDD" id="cd00130">
    <property type="entry name" value="PAS"/>
    <property type="match status" value="1"/>
</dbReference>
<dbReference type="PANTHER" id="PTHR44757:SF2">
    <property type="entry name" value="BIOFILM ARCHITECTURE MAINTENANCE PROTEIN MBAA"/>
    <property type="match status" value="1"/>
</dbReference>
<dbReference type="SUPFAM" id="SSF141868">
    <property type="entry name" value="EAL domain-like"/>
    <property type="match status" value="1"/>
</dbReference>
<dbReference type="Gene3D" id="3.30.450.20">
    <property type="entry name" value="PAS domain"/>
    <property type="match status" value="1"/>
</dbReference>
<dbReference type="PANTHER" id="PTHR44757">
    <property type="entry name" value="DIGUANYLATE CYCLASE DGCP"/>
    <property type="match status" value="1"/>
</dbReference>
<dbReference type="InterPro" id="IPR052155">
    <property type="entry name" value="Biofilm_reg_signaling"/>
</dbReference>
<dbReference type="SUPFAM" id="SSF55073">
    <property type="entry name" value="Nucleotide cyclase"/>
    <property type="match status" value="1"/>
</dbReference>
<feature type="domain" description="GGDEF" evidence="4">
    <location>
        <begin position="377"/>
        <end position="510"/>
    </location>
</feature>
<dbReference type="InterPro" id="IPR035919">
    <property type="entry name" value="EAL_sf"/>
</dbReference>
<dbReference type="InterPro" id="IPR000014">
    <property type="entry name" value="PAS"/>
</dbReference>
<dbReference type="Proteomes" id="UP000608154">
    <property type="component" value="Unassembled WGS sequence"/>
</dbReference>
<proteinExistence type="predicted"/>
<evidence type="ECO:0000313" key="5">
    <source>
        <dbReference type="EMBL" id="GGB96726.1"/>
    </source>
</evidence>
<accession>A0A916TR02</accession>
<dbReference type="InterPro" id="IPR000160">
    <property type="entry name" value="GGDEF_dom"/>
</dbReference>
<dbReference type="CDD" id="cd01949">
    <property type="entry name" value="GGDEF"/>
    <property type="match status" value="1"/>
</dbReference>
<feature type="transmembrane region" description="Helical" evidence="2">
    <location>
        <begin position="110"/>
        <end position="130"/>
    </location>
</feature>
<gene>
    <name evidence="5" type="ORF">GCM10011494_13980</name>
</gene>
<dbReference type="InterPro" id="IPR029787">
    <property type="entry name" value="Nucleotide_cyclase"/>
</dbReference>
<keyword evidence="2" id="KW-0472">Membrane</keyword>
<dbReference type="PROSITE" id="PS50887">
    <property type="entry name" value="GGDEF"/>
    <property type="match status" value="1"/>
</dbReference>
<dbReference type="SMART" id="SM00267">
    <property type="entry name" value="GGDEF"/>
    <property type="match status" value="1"/>
</dbReference>